<dbReference type="InterPro" id="IPR003101">
    <property type="entry name" value="KIX_dom"/>
</dbReference>
<dbReference type="SUPFAM" id="SSF47040">
    <property type="entry name" value="Kix domain of CBP (creb binding protein)"/>
    <property type="match status" value="1"/>
</dbReference>
<protein>
    <recommendedName>
        <fullName evidence="2">histone acetyltransferase</fullName>
        <ecNumber evidence="2">2.3.1.48</ecNumber>
    </recommendedName>
</protein>
<evidence type="ECO:0000256" key="12">
    <source>
        <dbReference type="PROSITE-ProRule" id="PRU00203"/>
    </source>
</evidence>
<keyword evidence="8" id="KW-0805">Transcription regulation</keyword>
<evidence type="ECO:0000313" key="16">
    <source>
        <dbReference type="EMBL" id="CAF0937210.1"/>
    </source>
</evidence>
<dbReference type="InterPro" id="IPR013178">
    <property type="entry name" value="Histone_AcTrfase_Rtt109/CBP"/>
</dbReference>
<feature type="compositionally biased region" description="Polar residues" evidence="13">
    <location>
        <begin position="345"/>
        <end position="365"/>
    </location>
</feature>
<keyword evidence="3" id="KW-0808">Transferase</keyword>
<evidence type="ECO:0000259" key="15">
    <source>
        <dbReference type="PROSITE" id="PS50952"/>
    </source>
</evidence>
<dbReference type="InterPro" id="IPR000197">
    <property type="entry name" value="Znf_TAZ"/>
</dbReference>
<dbReference type="Gene3D" id="1.10.246.20">
    <property type="entry name" value="Coactivator CBP, KIX domain"/>
    <property type="match status" value="1"/>
</dbReference>
<dbReference type="GO" id="GO:0005667">
    <property type="term" value="C:transcription regulator complex"/>
    <property type="evidence" value="ECO:0007669"/>
    <property type="project" value="TreeGrafter"/>
</dbReference>
<dbReference type="PROSITE" id="PS50134">
    <property type="entry name" value="ZF_TAZ"/>
    <property type="match status" value="1"/>
</dbReference>
<organism evidence="16 17">
    <name type="scientific">Adineta steineri</name>
    <dbReference type="NCBI Taxonomy" id="433720"/>
    <lineage>
        <taxon>Eukaryota</taxon>
        <taxon>Metazoa</taxon>
        <taxon>Spiralia</taxon>
        <taxon>Gnathifera</taxon>
        <taxon>Rotifera</taxon>
        <taxon>Eurotatoria</taxon>
        <taxon>Bdelloidea</taxon>
        <taxon>Adinetida</taxon>
        <taxon>Adinetidae</taxon>
        <taxon>Adineta</taxon>
    </lineage>
</organism>
<evidence type="ECO:0000256" key="9">
    <source>
        <dbReference type="ARBA" id="ARBA00023163"/>
    </source>
</evidence>
<feature type="zinc finger region" description="TAZ-type" evidence="12">
    <location>
        <begin position="72"/>
        <end position="143"/>
    </location>
</feature>
<dbReference type="GO" id="GO:0003713">
    <property type="term" value="F:transcription coactivator activity"/>
    <property type="evidence" value="ECO:0007669"/>
    <property type="project" value="TreeGrafter"/>
</dbReference>
<dbReference type="EMBL" id="CAJNON010000083">
    <property type="protein sequence ID" value="CAF0937210.1"/>
    <property type="molecule type" value="Genomic_DNA"/>
</dbReference>
<keyword evidence="7" id="KW-0156">Chromatin regulator</keyword>
<evidence type="ECO:0000256" key="13">
    <source>
        <dbReference type="SAM" id="MobiDB-lite"/>
    </source>
</evidence>
<dbReference type="InterPro" id="IPR035898">
    <property type="entry name" value="TAZ_dom_sf"/>
</dbReference>
<dbReference type="PANTHER" id="PTHR13808:SF1">
    <property type="entry name" value="HISTONE ACETYLTRANSFERASE"/>
    <property type="match status" value="1"/>
</dbReference>
<dbReference type="GO" id="GO:0004402">
    <property type="term" value="F:histone acetyltransferase activity"/>
    <property type="evidence" value="ECO:0007669"/>
    <property type="project" value="InterPro"/>
</dbReference>
<dbReference type="PANTHER" id="PTHR13808">
    <property type="entry name" value="CBP/P300-RELATED"/>
    <property type="match status" value="1"/>
</dbReference>
<dbReference type="OrthoDB" id="899at2759"/>
<feature type="domain" description="KIX" evidence="15">
    <location>
        <begin position="180"/>
        <end position="259"/>
    </location>
</feature>
<comment type="subcellular location">
    <subcellularLocation>
        <location evidence="1">Nucleus</location>
    </subcellularLocation>
</comment>
<dbReference type="InterPro" id="IPR036529">
    <property type="entry name" value="KIX_dom_sf"/>
</dbReference>
<proteinExistence type="predicted"/>
<evidence type="ECO:0000256" key="3">
    <source>
        <dbReference type="ARBA" id="ARBA00022679"/>
    </source>
</evidence>
<dbReference type="Proteomes" id="UP000663891">
    <property type="component" value="Unassembled WGS sequence"/>
</dbReference>
<dbReference type="GO" id="GO:0000123">
    <property type="term" value="C:histone acetyltransferase complex"/>
    <property type="evidence" value="ECO:0007669"/>
    <property type="project" value="TreeGrafter"/>
</dbReference>
<keyword evidence="5 12" id="KW-0863">Zinc-finger</keyword>
<evidence type="ECO:0000256" key="10">
    <source>
        <dbReference type="ARBA" id="ARBA00023242"/>
    </source>
</evidence>
<keyword evidence="9" id="KW-0804">Transcription</keyword>
<accession>A0A814C9H0</accession>
<dbReference type="Gene3D" id="1.20.1020.10">
    <property type="entry name" value="TAZ domain"/>
    <property type="match status" value="1"/>
</dbReference>
<dbReference type="AlphaFoldDB" id="A0A814C9H0"/>
<gene>
    <name evidence="16" type="ORF">VCS650_LOCUS11281</name>
</gene>
<evidence type="ECO:0000256" key="1">
    <source>
        <dbReference type="ARBA" id="ARBA00004123"/>
    </source>
</evidence>
<evidence type="ECO:0000256" key="4">
    <source>
        <dbReference type="ARBA" id="ARBA00022723"/>
    </source>
</evidence>
<keyword evidence="6 12" id="KW-0862">Zinc</keyword>
<name>A0A814C9H0_9BILA</name>
<dbReference type="GO" id="GO:0008270">
    <property type="term" value="F:zinc ion binding"/>
    <property type="evidence" value="ECO:0007669"/>
    <property type="project" value="UniProtKB-KW"/>
</dbReference>
<evidence type="ECO:0000256" key="8">
    <source>
        <dbReference type="ARBA" id="ARBA00023015"/>
    </source>
</evidence>
<evidence type="ECO:0000256" key="2">
    <source>
        <dbReference type="ARBA" id="ARBA00013184"/>
    </source>
</evidence>
<dbReference type="PROSITE" id="PS50952">
    <property type="entry name" value="KIX"/>
    <property type="match status" value="1"/>
</dbReference>
<feature type="domain" description="TAZ-type" evidence="14">
    <location>
        <begin position="72"/>
        <end position="143"/>
    </location>
</feature>
<evidence type="ECO:0000256" key="5">
    <source>
        <dbReference type="ARBA" id="ARBA00022771"/>
    </source>
</evidence>
<dbReference type="GO" id="GO:0045944">
    <property type="term" value="P:positive regulation of transcription by RNA polymerase II"/>
    <property type="evidence" value="ECO:0007669"/>
    <property type="project" value="TreeGrafter"/>
</dbReference>
<keyword evidence="4 12" id="KW-0479">Metal-binding</keyword>
<evidence type="ECO:0000256" key="6">
    <source>
        <dbReference type="ARBA" id="ARBA00022833"/>
    </source>
</evidence>
<comment type="caution">
    <text evidence="16">The sequence shown here is derived from an EMBL/GenBank/DDBJ whole genome shotgun (WGS) entry which is preliminary data.</text>
</comment>
<evidence type="ECO:0000256" key="11">
    <source>
        <dbReference type="ARBA" id="ARBA00048017"/>
    </source>
</evidence>
<feature type="region of interest" description="Disordered" evidence="13">
    <location>
        <begin position="338"/>
        <end position="365"/>
    </location>
</feature>
<evidence type="ECO:0000256" key="7">
    <source>
        <dbReference type="ARBA" id="ARBA00022853"/>
    </source>
</evidence>
<keyword evidence="10" id="KW-0539">Nucleus</keyword>
<reference evidence="16" key="1">
    <citation type="submission" date="2021-02" db="EMBL/GenBank/DDBJ databases">
        <authorList>
            <person name="Nowell W R."/>
        </authorList>
    </citation>
    <scope>NUCLEOTIDE SEQUENCE</scope>
</reference>
<dbReference type="SMART" id="SM00551">
    <property type="entry name" value="ZnF_TAZ"/>
    <property type="match status" value="1"/>
</dbReference>
<dbReference type="Pfam" id="PF02135">
    <property type="entry name" value="zf-TAZ"/>
    <property type="match status" value="1"/>
</dbReference>
<evidence type="ECO:0000259" key="14">
    <source>
        <dbReference type="PROSITE" id="PS50134"/>
    </source>
</evidence>
<dbReference type="GO" id="GO:0031490">
    <property type="term" value="F:chromatin DNA binding"/>
    <property type="evidence" value="ECO:0007669"/>
    <property type="project" value="TreeGrafter"/>
</dbReference>
<comment type="catalytic activity">
    <reaction evidence="11">
        <text>L-lysyl-[protein] + acetyl-CoA = N(6)-acetyl-L-lysyl-[protein] + CoA + H(+)</text>
        <dbReference type="Rhea" id="RHEA:45948"/>
        <dbReference type="Rhea" id="RHEA-COMP:9752"/>
        <dbReference type="Rhea" id="RHEA-COMP:10731"/>
        <dbReference type="ChEBI" id="CHEBI:15378"/>
        <dbReference type="ChEBI" id="CHEBI:29969"/>
        <dbReference type="ChEBI" id="CHEBI:57287"/>
        <dbReference type="ChEBI" id="CHEBI:57288"/>
        <dbReference type="ChEBI" id="CHEBI:61930"/>
        <dbReference type="EC" id="2.3.1.48"/>
    </reaction>
</comment>
<dbReference type="EC" id="2.3.1.48" evidence="2"/>
<feature type="region of interest" description="Disordered" evidence="13">
    <location>
        <begin position="41"/>
        <end position="73"/>
    </location>
</feature>
<sequence>MNIPYVLALGEGDDECVSLANHLNCYLISYAQMSDQVPTKSIVTNQQEQEQSTNMLVEQSQQATNNPSQHTEAQRKRFIQKQLVLLLHAHKCQQRENQTISDESTRSNACTLPHCIPHCVTSRQIILHWKQCNSPQCPICEPIKEGSALAKLNQQIATITIVDSTEISSINLNTNSNERSINIDWQRHVTAEMRDRLVQKIIAALLPITDTGAVHGKRIINFDNYARRVENEIFEVAADQEEYFNKLAERIHKIQEDLEDRREEKYLQDMQLAAQISSTNDHNGEIYSTIDTMAGDHGPPNRTASITDYVSSAAAAAAGNLLQSQTIKSELLTNVPSHDLDMLDTTRNNLDGTNQSKNEPLSPKN</sequence>
<dbReference type="Pfam" id="PF02172">
    <property type="entry name" value="KIX"/>
    <property type="match status" value="1"/>
</dbReference>
<dbReference type="GO" id="GO:0005634">
    <property type="term" value="C:nucleus"/>
    <property type="evidence" value="ECO:0007669"/>
    <property type="project" value="UniProtKB-SubCell"/>
</dbReference>
<dbReference type="SUPFAM" id="SSF57933">
    <property type="entry name" value="TAZ domain"/>
    <property type="match status" value="1"/>
</dbReference>
<evidence type="ECO:0000313" key="17">
    <source>
        <dbReference type="Proteomes" id="UP000663891"/>
    </source>
</evidence>
<feature type="compositionally biased region" description="Polar residues" evidence="13">
    <location>
        <begin position="41"/>
        <end position="71"/>
    </location>
</feature>